<evidence type="ECO:0000313" key="3">
    <source>
        <dbReference type="Proteomes" id="UP000306229"/>
    </source>
</evidence>
<keyword evidence="1" id="KW-1133">Transmembrane helix</keyword>
<dbReference type="SUPFAM" id="SSF141571">
    <property type="entry name" value="Pentapeptide repeat-like"/>
    <property type="match status" value="1"/>
</dbReference>
<reference evidence="2 3" key="1">
    <citation type="submission" date="2019-05" db="EMBL/GenBank/DDBJ databases">
        <title>Algicella ahnfeltiae gen. nov., sp. nov., a novel marine bacterium of the family Flavobacteriaceae isolated from a red alga.</title>
        <authorList>
            <person name="Nedashkovskaya O.I."/>
            <person name="Kukhlevskiy A.D."/>
            <person name="Kim S.-G."/>
            <person name="Zhukova N.V."/>
            <person name="Mikhailov V.V."/>
        </authorList>
    </citation>
    <scope>NUCLEOTIDE SEQUENCE [LARGE SCALE GENOMIC DNA]</scope>
    <source>
        <strain evidence="2 3">10Alg115</strain>
    </source>
</reference>
<name>A0A5B7TU54_9FLAO</name>
<keyword evidence="3" id="KW-1185">Reference proteome</keyword>
<dbReference type="Pfam" id="PF00805">
    <property type="entry name" value="Pentapeptide"/>
    <property type="match status" value="1"/>
</dbReference>
<gene>
    <name evidence="2" type="ORF">FF125_09505</name>
</gene>
<dbReference type="PANTHER" id="PTHR42999">
    <property type="entry name" value="ANTIBIOTIC RESISTANCE PROTEIN MCBG"/>
    <property type="match status" value="1"/>
</dbReference>
<dbReference type="InterPro" id="IPR001646">
    <property type="entry name" value="5peptide_repeat"/>
</dbReference>
<feature type="transmembrane region" description="Helical" evidence="1">
    <location>
        <begin position="193"/>
        <end position="210"/>
    </location>
</feature>
<dbReference type="Proteomes" id="UP000306229">
    <property type="component" value="Chromosome"/>
</dbReference>
<dbReference type="Gene3D" id="2.160.20.80">
    <property type="entry name" value="E3 ubiquitin-protein ligase SopA"/>
    <property type="match status" value="1"/>
</dbReference>
<dbReference type="InterPro" id="IPR052949">
    <property type="entry name" value="PA_immunity-related"/>
</dbReference>
<dbReference type="RefSeq" id="WP_138949548.1">
    <property type="nucleotide sequence ID" value="NZ_CP040749.1"/>
</dbReference>
<organism evidence="2 3">
    <name type="scientific">Aureibaculum algae</name>
    <dbReference type="NCBI Taxonomy" id="2584122"/>
    <lineage>
        <taxon>Bacteria</taxon>
        <taxon>Pseudomonadati</taxon>
        <taxon>Bacteroidota</taxon>
        <taxon>Flavobacteriia</taxon>
        <taxon>Flavobacteriales</taxon>
        <taxon>Flavobacteriaceae</taxon>
        <taxon>Aureibaculum</taxon>
    </lineage>
</organism>
<dbReference type="EMBL" id="CP040749">
    <property type="protein sequence ID" value="QCX38656.1"/>
    <property type="molecule type" value="Genomic_DNA"/>
</dbReference>
<sequence length="271" mass="31897">MDNLKDNGKEHIVDKIIDGTLTGVNYHNKLFVRVGSKDDTFKKVNFSHTYFDHCYFRNCVFDSCNFNGCKFINSNFASSKFMGCKFDYATFQNTIVDEEILETGFPGYDNLKLKFARSLRTNFQGLGDAESANKAIEIELEARESHLKKAWKSNESYYRKKYKGKERFFAYLKWLRFKIQAFIWGNGESTMKLIRSGVILWLLMTVYDVFKFGNLNELTSYWDSFVKMPQMFLSIEKPTGYPNIYLSFIYIIRLIAFGLFMSILLKRYNKR</sequence>
<dbReference type="KEGG" id="fbe:FF125_09505"/>
<evidence type="ECO:0000256" key="1">
    <source>
        <dbReference type="SAM" id="Phobius"/>
    </source>
</evidence>
<feature type="transmembrane region" description="Helical" evidence="1">
    <location>
        <begin position="244"/>
        <end position="265"/>
    </location>
</feature>
<evidence type="ECO:0000313" key="2">
    <source>
        <dbReference type="EMBL" id="QCX38656.1"/>
    </source>
</evidence>
<keyword evidence="1" id="KW-0812">Transmembrane</keyword>
<keyword evidence="1" id="KW-0472">Membrane</keyword>
<accession>A0A5B7TU54</accession>
<dbReference type="OrthoDB" id="5290767at2"/>
<protein>
    <submittedName>
        <fullName evidence="2">Pentapeptide repeat-containing protein</fullName>
    </submittedName>
</protein>
<dbReference type="AlphaFoldDB" id="A0A5B7TU54"/>
<proteinExistence type="predicted"/>
<dbReference type="PANTHER" id="PTHR42999:SF1">
    <property type="entry name" value="PENTAPEPTIDE REPEAT-CONTAINING PROTEIN"/>
    <property type="match status" value="1"/>
</dbReference>